<evidence type="ECO:0000256" key="1">
    <source>
        <dbReference type="ARBA" id="ARBA00022499"/>
    </source>
</evidence>
<name>A0A8B6E0T6_MYTGA</name>
<dbReference type="Pfam" id="PF12012">
    <property type="entry name" value="DUF3504"/>
    <property type="match status" value="1"/>
</dbReference>
<keyword evidence="3" id="KW-0832">Ubl conjugation</keyword>
<dbReference type="EMBL" id="UYJE01004312">
    <property type="protein sequence ID" value="VDI27052.1"/>
    <property type="molecule type" value="Genomic_DNA"/>
</dbReference>
<dbReference type="Pfam" id="PF00059">
    <property type="entry name" value="Lectin_C"/>
    <property type="match status" value="1"/>
</dbReference>
<feature type="transmembrane region" description="Helical" evidence="5">
    <location>
        <begin position="470"/>
        <end position="494"/>
    </location>
</feature>
<accession>A0A8B6E0T6</accession>
<dbReference type="Proteomes" id="UP000596742">
    <property type="component" value="Unassembled WGS sequence"/>
</dbReference>
<sequence>MKELSRNGIGLKTKKADVISADQETYMWSNNILGTDTPKKLCDTLLYCIGLNFALRAGQEHRNLRVGTNSQISLKISPTDGRKYLEYTEDVSKTNCGGLEHRKIQSKVVRAYQNTDCPERCIINMYQKYMSLRPNEGKCQAFYLRSKKYPTSDEWYDDCPIGVHQLQKTVSDLCKGAQFSEMDCWSINGESEYIIMTNQGGADYERAIGICQGLNASLASIHSKDEDKYIDNLREQYAGVPVWIGMRSFGIGLVHIWSDETPIDYLPKIERITFPLEVACVYVYYNWYEGDCDNSLHFVCKRIAANSSQMCITTSPLPTTIVTTSSNTITHLSSQFTGNGQTTESEAKNTNQEYTSDELATDSMQRTPDQITKTVQKSTEEGTNNLQQTTLSHGKTDKILSVEQLSTNSLSSKKDQPQKMSTTVTLKTTTKKPAPLLPHEIDEKVQEIVKNLKIYNLPKRSAREAPGGEAIGAVALFILIGIIGGIVLLDLVTIQNHLKLFMRNIRRRPYKTKKKNIEQPDDSSASAISEETYRRTV</sequence>
<proteinExistence type="predicted"/>
<keyword evidence="1" id="KW-1017">Isopeptide bond</keyword>
<feature type="region of interest" description="Disordered" evidence="4">
    <location>
        <begin position="334"/>
        <end position="363"/>
    </location>
</feature>
<evidence type="ECO:0000313" key="7">
    <source>
        <dbReference type="EMBL" id="VDI27052.1"/>
    </source>
</evidence>
<dbReference type="OrthoDB" id="6123714at2759"/>
<keyword evidence="2" id="KW-0597">Phosphoprotein</keyword>
<dbReference type="Gene3D" id="3.10.100.10">
    <property type="entry name" value="Mannose-Binding Protein A, subunit A"/>
    <property type="match status" value="1"/>
</dbReference>
<dbReference type="InterPro" id="IPR016187">
    <property type="entry name" value="CTDL_fold"/>
</dbReference>
<dbReference type="CDD" id="cd00037">
    <property type="entry name" value="CLECT"/>
    <property type="match status" value="1"/>
</dbReference>
<gene>
    <name evidence="7" type="ORF">MGAL_10B080414</name>
</gene>
<evidence type="ECO:0000256" key="4">
    <source>
        <dbReference type="SAM" id="MobiDB-lite"/>
    </source>
</evidence>
<dbReference type="InterPro" id="IPR042838">
    <property type="entry name" value="KIAA1958"/>
</dbReference>
<dbReference type="InterPro" id="IPR021893">
    <property type="entry name" value="ZMYM2-like_C"/>
</dbReference>
<keyword evidence="8" id="KW-1185">Reference proteome</keyword>
<evidence type="ECO:0000313" key="8">
    <source>
        <dbReference type="Proteomes" id="UP000596742"/>
    </source>
</evidence>
<evidence type="ECO:0000256" key="3">
    <source>
        <dbReference type="ARBA" id="ARBA00022843"/>
    </source>
</evidence>
<organism evidence="7 8">
    <name type="scientific">Mytilus galloprovincialis</name>
    <name type="common">Mediterranean mussel</name>
    <dbReference type="NCBI Taxonomy" id="29158"/>
    <lineage>
        <taxon>Eukaryota</taxon>
        <taxon>Metazoa</taxon>
        <taxon>Spiralia</taxon>
        <taxon>Lophotrochozoa</taxon>
        <taxon>Mollusca</taxon>
        <taxon>Bivalvia</taxon>
        <taxon>Autobranchia</taxon>
        <taxon>Pteriomorphia</taxon>
        <taxon>Mytilida</taxon>
        <taxon>Mytiloidea</taxon>
        <taxon>Mytilidae</taxon>
        <taxon>Mytilinae</taxon>
        <taxon>Mytilus</taxon>
    </lineage>
</organism>
<protein>
    <recommendedName>
        <fullName evidence="6">C-type lectin domain-containing protein</fullName>
    </recommendedName>
</protein>
<dbReference type="AlphaFoldDB" id="A0A8B6E0T6"/>
<reference evidence="7" key="1">
    <citation type="submission" date="2018-11" db="EMBL/GenBank/DDBJ databases">
        <authorList>
            <person name="Alioto T."/>
            <person name="Alioto T."/>
        </authorList>
    </citation>
    <scope>NUCLEOTIDE SEQUENCE</scope>
</reference>
<dbReference type="PANTHER" id="PTHR46963">
    <property type="entry name" value="SIMILAR TO RIKEN CDNA E130308A19"/>
    <property type="match status" value="1"/>
</dbReference>
<feature type="domain" description="C-type lectin" evidence="6">
    <location>
        <begin position="188"/>
        <end position="301"/>
    </location>
</feature>
<feature type="region of interest" description="Disordered" evidence="4">
    <location>
        <begin position="512"/>
        <end position="537"/>
    </location>
</feature>
<comment type="caution">
    <text evidence="7">The sequence shown here is derived from an EMBL/GenBank/DDBJ whole genome shotgun (WGS) entry which is preliminary data.</text>
</comment>
<dbReference type="SMART" id="SM00034">
    <property type="entry name" value="CLECT"/>
    <property type="match status" value="1"/>
</dbReference>
<keyword evidence="5" id="KW-0472">Membrane</keyword>
<dbReference type="SUPFAM" id="SSF56436">
    <property type="entry name" value="C-type lectin-like"/>
    <property type="match status" value="1"/>
</dbReference>
<evidence type="ECO:0000256" key="5">
    <source>
        <dbReference type="SAM" id="Phobius"/>
    </source>
</evidence>
<dbReference type="PANTHER" id="PTHR46963:SF1">
    <property type="entry name" value="SIMILAR TO RIKEN CDNA E130308A19"/>
    <property type="match status" value="1"/>
</dbReference>
<dbReference type="InterPro" id="IPR001304">
    <property type="entry name" value="C-type_lectin-like"/>
</dbReference>
<evidence type="ECO:0000256" key="2">
    <source>
        <dbReference type="ARBA" id="ARBA00022553"/>
    </source>
</evidence>
<dbReference type="InterPro" id="IPR016186">
    <property type="entry name" value="C-type_lectin-like/link_sf"/>
</dbReference>
<keyword evidence="5" id="KW-1133">Transmembrane helix</keyword>
<dbReference type="PROSITE" id="PS50041">
    <property type="entry name" value="C_TYPE_LECTIN_2"/>
    <property type="match status" value="1"/>
</dbReference>
<evidence type="ECO:0000259" key="6">
    <source>
        <dbReference type="PROSITE" id="PS50041"/>
    </source>
</evidence>
<keyword evidence="5" id="KW-0812">Transmembrane</keyword>
<feature type="compositionally biased region" description="Polar residues" evidence="4">
    <location>
        <begin position="334"/>
        <end position="354"/>
    </location>
</feature>